<sequence>MVIPERVKQVAYYYRTTHRDHGYEKYIEPGKTALEERYGVVKKKEHFFWDEGSGADGSRKEFLRLMEEVKKGHIHVVVTRDGS</sequence>
<keyword evidence="3" id="KW-1185">Reference proteome</keyword>
<dbReference type="GO" id="GO:0000150">
    <property type="term" value="F:DNA strand exchange activity"/>
    <property type="evidence" value="ECO:0007669"/>
    <property type="project" value="InterPro"/>
</dbReference>
<dbReference type="InterPro" id="IPR006119">
    <property type="entry name" value="Resolv_N"/>
</dbReference>
<dbReference type="RefSeq" id="WP_225537578.1">
    <property type="nucleotide sequence ID" value="NZ_JAIWZC010000001.1"/>
</dbReference>
<dbReference type="Pfam" id="PF00239">
    <property type="entry name" value="Resolvase"/>
    <property type="match status" value="1"/>
</dbReference>
<dbReference type="SUPFAM" id="SSF53041">
    <property type="entry name" value="Resolvase-like"/>
    <property type="match status" value="1"/>
</dbReference>
<name>A0A2X2W9X3_9FIRM</name>
<evidence type="ECO:0000313" key="3">
    <source>
        <dbReference type="Proteomes" id="UP000251853"/>
    </source>
</evidence>
<dbReference type="EMBL" id="UAVW01000004">
    <property type="protein sequence ID" value="SQB10490.1"/>
    <property type="molecule type" value="Genomic_DNA"/>
</dbReference>
<proteinExistence type="predicted"/>
<accession>A0A2X2W9X3</accession>
<dbReference type="AlphaFoldDB" id="A0A2X2W9X3"/>
<evidence type="ECO:0000313" key="2">
    <source>
        <dbReference type="EMBL" id="SQB10490.1"/>
    </source>
</evidence>
<gene>
    <name evidence="2" type="ORF">NCTC11224_01812</name>
</gene>
<protein>
    <recommendedName>
        <fullName evidence="1">Resolvase/invertase-type recombinase catalytic domain-containing protein</fullName>
    </recommendedName>
</protein>
<organism evidence="2 3">
    <name type="scientific">Enterocloster clostridioformis</name>
    <dbReference type="NCBI Taxonomy" id="1531"/>
    <lineage>
        <taxon>Bacteria</taxon>
        <taxon>Bacillati</taxon>
        <taxon>Bacillota</taxon>
        <taxon>Clostridia</taxon>
        <taxon>Lachnospirales</taxon>
        <taxon>Lachnospiraceae</taxon>
        <taxon>Enterocloster</taxon>
    </lineage>
</organism>
<dbReference type="Gene3D" id="3.40.50.1390">
    <property type="entry name" value="Resolvase, N-terminal catalytic domain"/>
    <property type="match status" value="1"/>
</dbReference>
<evidence type="ECO:0000259" key="1">
    <source>
        <dbReference type="Pfam" id="PF00239"/>
    </source>
</evidence>
<dbReference type="Proteomes" id="UP000251853">
    <property type="component" value="Unassembled WGS sequence"/>
</dbReference>
<feature type="domain" description="Resolvase/invertase-type recombinase catalytic" evidence="1">
    <location>
        <begin position="11"/>
        <end position="80"/>
    </location>
</feature>
<dbReference type="InterPro" id="IPR036162">
    <property type="entry name" value="Resolvase-like_N_sf"/>
</dbReference>
<dbReference type="GO" id="GO:0003677">
    <property type="term" value="F:DNA binding"/>
    <property type="evidence" value="ECO:0007669"/>
    <property type="project" value="InterPro"/>
</dbReference>
<reference evidence="2 3" key="1">
    <citation type="submission" date="2018-06" db="EMBL/GenBank/DDBJ databases">
        <authorList>
            <consortium name="Pathogen Informatics"/>
            <person name="Doyle S."/>
        </authorList>
    </citation>
    <scope>NUCLEOTIDE SEQUENCE [LARGE SCALE GENOMIC DNA]</scope>
    <source>
        <strain evidence="2 3">NCTC11224</strain>
    </source>
</reference>